<keyword evidence="1" id="KW-0472">Membrane</keyword>
<keyword evidence="3" id="KW-1185">Reference proteome</keyword>
<accession>A0A1I5HJH1</accession>
<evidence type="ECO:0000313" key="3">
    <source>
        <dbReference type="Proteomes" id="UP000199614"/>
    </source>
</evidence>
<keyword evidence="1" id="KW-1133">Transmembrane helix</keyword>
<protein>
    <submittedName>
        <fullName evidence="2">Uncharacterized protein</fullName>
    </submittedName>
</protein>
<dbReference type="RefSeq" id="WP_143105635.1">
    <property type="nucleotide sequence ID" value="NZ_FOUY01000066.1"/>
</dbReference>
<evidence type="ECO:0000256" key="1">
    <source>
        <dbReference type="SAM" id="Phobius"/>
    </source>
</evidence>
<dbReference type="EMBL" id="FOUY01000066">
    <property type="protein sequence ID" value="SFO48001.1"/>
    <property type="molecule type" value="Genomic_DNA"/>
</dbReference>
<organism evidence="2 3">
    <name type="scientific">Pseudonocardia ammonioxydans</name>
    <dbReference type="NCBI Taxonomy" id="260086"/>
    <lineage>
        <taxon>Bacteria</taxon>
        <taxon>Bacillati</taxon>
        <taxon>Actinomycetota</taxon>
        <taxon>Actinomycetes</taxon>
        <taxon>Pseudonocardiales</taxon>
        <taxon>Pseudonocardiaceae</taxon>
        <taxon>Pseudonocardia</taxon>
    </lineage>
</organism>
<sequence>MVASAGVSSPVLAMTPTQVDLLVSLLTDPLFLAVAGGLLLVLAVVVAFAVRRLWRGLRRFAGNNQHLINRARTELQTRTLPEGPARRTAELRSSLSAAVAETDRVVAATDHALVSATLAEQHHELGRLAASLDGHLLALQREPDTARATAALPEAERWTDQLCEVAAEIREHVRASMTAVTGQDVQALGESTSDGAAALRAGIEFLQAQVRSRPDR</sequence>
<proteinExistence type="predicted"/>
<dbReference type="AlphaFoldDB" id="A0A1I5HJH1"/>
<reference evidence="2 3" key="1">
    <citation type="submission" date="2016-10" db="EMBL/GenBank/DDBJ databases">
        <authorList>
            <person name="de Groot N.N."/>
        </authorList>
    </citation>
    <scope>NUCLEOTIDE SEQUENCE [LARGE SCALE GENOMIC DNA]</scope>
    <source>
        <strain evidence="2 3">CGMCC 4.1877</strain>
    </source>
</reference>
<evidence type="ECO:0000313" key="2">
    <source>
        <dbReference type="EMBL" id="SFO48001.1"/>
    </source>
</evidence>
<dbReference type="OrthoDB" id="9901283at2"/>
<gene>
    <name evidence="2" type="ORF">SAMN05216207_10665</name>
</gene>
<dbReference type="Proteomes" id="UP000199614">
    <property type="component" value="Unassembled WGS sequence"/>
</dbReference>
<name>A0A1I5HJH1_PSUAM</name>
<keyword evidence="1" id="KW-0812">Transmembrane</keyword>
<feature type="transmembrane region" description="Helical" evidence="1">
    <location>
        <begin position="30"/>
        <end position="50"/>
    </location>
</feature>